<dbReference type="VEuPathDB" id="FungiDB:SCHCODRAFT_02615686"/>
<name>O74250_SCHCO</name>
<dbReference type="NCBIfam" id="NF004231">
    <property type="entry name" value="PRK05679.1"/>
    <property type="match status" value="1"/>
</dbReference>
<protein>
    <recommendedName>
        <fullName evidence="4">pyridoxal 5'-phosphate synthase</fullName>
        <ecNumber evidence="4">1.4.3.5</ecNumber>
    </recommendedName>
</protein>
<dbReference type="InterPro" id="IPR000659">
    <property type="entry name" value="Pyridox_Oxase"/>
</dbReference>
<dbReference type="Pfam" id="PF01243">
    <property type="entry name" value="PNPOx_N"/>
    <property type="match status" value="1"/>
</dbReference>
<dbReference type="PROSITE" id="PS01064">
    <property type="entry name" value="PYRIDOX_OXIDASE"/>
    <property type="match status" value="1"/>
</dbReference>
<dbReference type="EMBL" id="AF080236">
    <property type="protein sequence ID" value="AAC28862.1"/>
    <property type="molecule type" value="mRNA"/>
</dbReference>
<dbReference type="HAMAP" id="MF_01629">
    <property type="entry name" value="PdxH"/>
    <property type="match status" value="1"/>
</dbReference>
<dbReference type="AlphaFoldDB" id="O74250"/>
<dbReference type="PIRSF" id="PIRSF000190">
    <property type="entry name" value="Pyd_amn-ph_oxd"/>
    <property type="match status" value="1"/>
</dbReference>
<evidence type="ECO:0000256" key="3">
    <source>
        <dbReference type="ARBA" id="ARBA00005037"/>
    </source>
</evidence>
<dbReference type="PANTHER" id="PTHR10851">
    <property type="entry name" value="PYRIDOXINE-5-PHOSPHATE OXIDASE"/>
    <property type="match status" value="1"/>
</dbReference>
<dbReference type="InterPro" id="IPR012349">
    <property type="entry name" value="Split_barrel_FMN-bd"/>
</dbReference>
<dbReference type="Pfam" id="PF10590">
    <property type="entry name" value="PNP_phzG_C"/>
    <property type="match status" value="1"/>
</dbReference>
<dbReference type="SUPFAM" id="SSF50475">
    <property type="entry name" value="FMN-binding split barrel"/>
    <property type="match status" value="1"/>
</dbReference>
<dbReference type="InterPro" id="IPR019576">
    <property type="entry name" value="Pyridoxamine_oxidase_dimer_C"/>
</dbReference>
<evidence type="ECO:0000259" key="8">
    <source>
        <dbReference type="Pfam" id="PF01243"/>
    </source>
</evidence>
<dbReference type="GO" id="GO:0004733">
    <property type="term" value="F:pyridoxamine phosphate oxidase activity"/>
    <property type="evidence" value="ECO:0007669"/>
    <property type="project" value="UniProtKB-EC"/>
</dbReference>
<evidence type="ECO:0000256" key="2">
    <source>
        <dbReference type="ARBA" id="ARBA00004738"/>
    </source>
</evidence>
<dbReference type="InterPro" id="IPR019740">
    <property type="entry name" value="Pyridox_Oxase_CS"/>
</dbReference>
<dbReference type="NCBIfam" id="TIGR00558">
    <property type="entry name" value="pdxH"/>
    <property type="match status" value="1"/>
</dbReference>
<comment type="cofactor">
    <cofactor evidence="1">
        <name>FMN</name>
        <dbReference type="ChEBI" id="CHEBI:58210"/>
    </cofactor>
</comment>
<evidence type="ECO:0000256" key="5">
    <source>
        <dbReference type="ARBA" id="ARBA00022630"/>
    </source>
</evidence>
<dbReference type="GO" id="GO:0008615">
    <property type="term" value="P:pyridoxine biosynthetic process"/>
    <property type="evidence" value="ECO:0007669"/>
    <property type="project" value="InterPro"/>
</dbReference>
<proteinExistence type="evidence at transcript level"/>
<dbReference type="UniPathway" id="UPA01068">
    <property type="reaction ID" value="UER00304"/>
</dbReference>
<dbReference type="EC" id="1.4.3.5" evidence="4"/>
<feature type="domain" description="Pyridoxamine 5'-phosphate oxidase N-terminal" evidence="8">
    <location>
        <begin position="51"/>
        <end position="164"/>
    </location>
</feature>
<evidence type="ECO:0000313" key="10">
    <source>
        <dbReference type="EMBL" id="AAC28862.1"/>
    </source>
</evidence>
<keyword evidence="6" id="KW-0288">FMN</keyword>
<evidence type="ECO:0000259" key="9">
    <source>
        <dbReference type="Pfam" id="PF10590"/>
    </source>
</evidence>
<dbReference type="GO" id="GO:0005758">
    <property type="term" value="C:mitochondrial intermembrane space"/>
    <property type="evidence" value="ECO:0007669"/>
    <property type="project" value="EnsemblFungi"/>
</dbReference>
<feature type="domain" description="Pyridoxine 5'-phosphate oxidase dimerisation C-terminal" evidence="9">
    <location>
        <begin position="187"/>
        <end position="229"/>
    </location>
</feature>
<evidence type="ECO:0000256" key="6">
    <source>
        <dbReference type="ARBA" id="ARBA00022643"/>
    </source>
</evidence>
<sequence>MATECTHQCTKTGEIAQKMLLRDNYQAGGLNEALTDDPIDQFTKWFKEAIEDARETLPNAITLSSADESGRPSSRMVLLKELDERGFVFYSNYGSRKGHCIAANPNAALVFFWKALERQVRVEGIVEHVPRETSDAYFKTRARGSKLGAWASRQSDVIKNRQELDELTAKNTERFKDAEDIPRPPYWGGLRIVPLEIEFWQGRPSRLHDRFVYRRKTENDPWKVVRLAP</sequence>
<evidence type="ECO:0000256" key="1">
    <source>
        <dbReference type="ARBA" id="ARBA00001917"/>
    </source>
</evidence>
<dbReference type="InterPro" id="IPR011576">
    <property type="entry name" value="Pyridox_Oxase_N"/>
</dbReference>
<comment type="pathway">
    <text evidence="3">Cofactor metabolism; pyridoxal 5'-phosphate salvage; pyridoxal 5'-phosphate from pyridoxine 5'-phosphate: step 1/1.</text>
</comment>
<reference evidence="10" key="1">
    <citation type="submission" date="1998-07" db="EMBL/GenBank/DDBJ databases">
        <title>The Sequence of Pyridoxine (Pyridoxamine) 5'-Phosphate Oxidase from Schizophyllum commune in Comparison to Sequences of this Enzyme from Other Organisms.</title>
        <authorList>
            <person name="Chen H."/>
            <person name="McCormick D.B."/>
        </authorList>
    </citation>
    <scope>NUCLEOTIDE SEQUENCE</scope>
    <source>
        <strain evidence="10">ATCC 38719</strain>
    </source>
</reference>
<dbReference type="PANTHER" id="PTHR10851:SF0">
    <property type="entry name" value="PYRIDOXINE-5'-PHOSPHATE OXIDASE"/>
    <property type="match status" value="1"/>
</dbReference>
<keyword evidence="7" id="KW-0560">Oxidoreductase</keyword>
<dbReference type="Gene3D" id="2.30.110.10">
    <property type="entry name" value="Electron Transport, Fmn-binding Protein, Chain A"/>
    <property type="match status" value="1"/>
</dbReference>
<organism evidence="10">
    <name type="scientific">Schizophyllum commune</name>
    <name type="common">Split gill fungus</name>
    <dbReference type="NCBI Taxonomy" id="5334"/>
    <lineage>
        <taxon>Eukaryota</taxon>
        <taxon>Fungi</taxon>
        <taxon>Dikarya</taxon>
        <taxon>Basidiomycota</taxon>
        <taxon>Agaricomycotina</taxon>
        <taxon>Agaricomycetes</taxon>
        <taxon>Agaricomycetidae</taxon>
        <taxon>Agaricales</taxon>
        <taxon>Schizophyllaceae</taxon>
        <taxon>Schizophyllum</taxon>
    </lineage>
</organism>
<gene>
    <name evidence="10" type="primary">pdxH</name>
</gene>
<keyword evidence="5" id="KW-0285">Flavoprotein</keyword>
<evidence type="ECO:0000256" key="4">
    <source>
        <dbReference type="ARBA" id="ARBA00012801"/>
    </source>
</evidence>
<dbReference type="GO" id="GO:0010181">
    <property type="term" value="F:FMN binding"/>
    <property type="evidence" value="ECO:0007669"/>
    <property type="project" value="EnsemblFungi"/>
</dbReference>
<comment type="pathway">
    <text evidence="2">Cofactor metabolism; pyridoxal 5'-phosphate salvage; pyridoxal 5'-phosphate from pyridoxamine 5'-phosphate: step 1/1.</text>
</comment>
<accession>O74250</accession>
<evidence type="ECO:0000256" key="7">
    <source>
        <dbReference type="ARBA" id="ARBA00023002"/>
    </source>
</evidence>